<dbReference type="Proteomes" id="UP000048984">
    <property type="component" value="Unassembled WGS sequence"/>
</dbReference>
<dbReference type="PANTHER" id="PTHR43434">
    <property type="entry name" value="PHOSPHOGLYCOLATE PHOSPHATASE"/>
    <property type="match status" value="1"/>
</dbReference>
<dbReference type="SUPFAM" id="SSF56784">
    <property type="entry name" value="HAD-like"/>
    <property type="match status" value="1"/>
</dbReference>
<evidence type="ECO:0008006" key="3">
    <source>
        <dbReference type="Google" id="ProtNLM"/>
    </source>
</evidence>
<dbReference type="GO" id="GO:0004713">
    <property type="term" value="F:protein tyrosine kinase activity"/>
    <property type="evidence" value="ECO:0007669"/>
    <property type="project" value="TreeGrafter"/>
</dbReference>
<dbReference type="SFLD" id="SFLDG01129">
    <property type="entry name" value="C1.5:_HAD__Beta-PGM__Phosphata"/>
    <property type="match status" value="1"/>
</dbReference>
<dbReference type="InterPro" id="IPR036412">
    <property type="entry name" value="HAD-like_sf"/>
</dbReference>
<dbReference type="Gene3D" id="3.40.50.1000">
    <property type="entry name" value="HAD superfamily/HAD-like"/>
    <property type="match status" value="1"/>
</dbReference>
<proteinExistence type="predicted"/>
<evidence type="ECO:0000313" key="2">
    <source>
        <dbReference type="Proteomes" id="UP000048984"/>
    </source>
</evidence>
<dbReference type="STRING" id="665126.ABB55_23770"/>
<dbReference type="InterPro" id="IPR023198">
    <property type="entry name" value="PGP-like_dom2"/>
</dbReference>
<dbReference type="InterPro" id="IPR050155">
    <property type="entry name" value="HAD-like_hydrolase_sf"/>
</dbReference>
<comment type="caution">
    <text evidence="1">The sequence shown here is derived from an EMBL/GenBank/DDBJ whole genome shotgun (WGS) entry which is preliminary data.</text>
</comment>
<dbReference type="PANTHER" id="PTHR43434:SF20">
    <property type="entry name" value="5'-NUCLEOTIDASE"/>
    <property type="match status" value="1"/>
</dbReference>
<reference evidence="1 2" key="2">
    <citation type="submission" date="2015-10" db="EMBL/GenBank/DDBJ databases">
        <title>Draft Genome Sequence of Prosthecomicrobium hirschii ATCC 27832.</title>
        <authorList>
            <person name="Daniel J."/>
            <person name="Givan S.A."/>
            <person name="Brun Y.V."/>
            <person name="Brown P.J."/>
        </authorList>
    </citation>
    <scope>NUCLEOTIDE SEQUENCE [LARGE SCALE GENOMIC DNA]</scope>
    <source>
        <strain evidence="1 2">16</strain>
    </source>
</reference>
<evidence type="ECO:0000313" key="1">
    <source>
        <dbReference type="EMBL" id="KPL56102.1"/>
    </source>
</evidence>
<dbReference type="SFLD" id="SFLDS00003">
    <property type="entry name" value="Haloacid_Dehalogenase"/>
    <property type="match status" value="1"/>
</dbReference>
<accession>A0A0P6VXI3</accession>
<keyword evidence="2" id="KW-1185">Reference proteome</keyword>
<dbReference type="InterPro" id="IPR023214">
    <property type="entry name" value="HAD_sf"/>
</dbReference>
<name>A0A0P6VXI3_9HYPH</name>
<gene>
    <name evidence="1" type="ORF">ABB55_23770</name>
</gene>
<sequence length="231" mass="23731">MPAAAPLSLEGRRIEALLVDLDGTLTDPFDGITRSLREAAAAIGYPVSPADDLAWAIGPPLFENIRRVAPGADEATVWAGVAAYRARYGAVGKFENAVYPGIPEALAALKAAGLTLHLATSKLEAHAIEILEHFGLAGYFASAHGSQLDGSRGNKAELIAHILADRGLPAGRLAMVGDRKHDCLGAAAHGIPTIGVAWGYGGRAELTSAGAAAIVATPEDWVTVARTAAGV</sequence>
<dbReference type="GO" id="GO:0005829">
    <property type="term" value="C:cytosol"/>
    <property type="evidence" value="ECO:0007669"/>
    <property type="project" value="TreeGrafter"/>
</dbReference>
<reference evidence="1 2" key="1">
    <citation type="submission" date="2015-09" db="EMBL/GenBank/DDBJ databases">
        <authorList>
            <person name="Jackson K.R."/>
            <person name="Lunt B.L."/>
            <person name="Fisher J.N.B."/>
            <person name="Gardner A.V."/>
            <person name="Bailey M.E."/>
            <person name="Deus L.M."/>
            <person name="Earl A.S."/>
            <person name="Gibby P.D."/>
            <person name="Hartmann K.A."/>
            <person name="Liu J.E."/>
            <person name="Manci A.M."/>
            <person name="Nielsen D.A."/>
            <person name="Solomon M.B."/>
            <person name="Breakwell D.P."/>
            <person name="Burnett S.H."/>
            <person name="Grose J.H."/>
        </authorList>
    </citation>
    <scope>NUCLEOTIDE SEQUENCE [LARGE SCALE GENOMIC DNA]</scope>
    <source>
        <strain evidence="1 2">16</strain>
    </source>
</reference>
<dbReference type="Gene3D" id="1.10.150.240">
    <property type="entry name" value="Putative phosphatase, domain 2"/>
    <property type="match status" value="1"/>
</dbReference>
<organism evidence="1 2">
    <name type="scientific">Prosthecodimorpha hirschii</name>
    <dbReference type="NCBI Taxonomy" id="665126"/>
    <lineage>
        <taxon>Bacteria</taxon>
        <taxon>Pseudomonadati</taxon>
        <taxon>Pseudomonadota</taxon>
        <taxon>Alphaproteobacteria</taxon>
        <taxon>Hyphomicrobiales</taxon>
        <taxon>Ancalomicrobiaceae</taxon>
        <taxon>Prosthecodimorpha</taxon>
    </lineage>
</organism>
<dbReference type="Pfam" id="PF13419">
    <property type="entry name" value="HAD_2"/>
    <property type="match status" value="1"/>
</dbReference>
<dbReference type="AlphaFoldDB" id="A0A0P6VXI3"/>
<protein>
    <recommendedName>
        <fullName evidence="3">HAD family hydrolase</fullName>
    </recommendedName>
</protein>
<dbReference type="InterPro" id="IPR041492">
    <property type="entry name" value="HAD_2"/>
</dbReference>
<dbReference type="EMBL" id="LJYW01000001">
    <property type="protein sequence ID" value="KPL56102.1"/>
    <property type="molecule type" value="Genomic_DNA"/>
</dbReference>